<reference evidence="2 3" key="1">
    <citation type="journal article" date="2018" name="Science">
        <title>The opium poppy genome and morphinan production.</title>
        <authorList>
            <person name="Guo L."/>
            <person name="Winzer T."/>
            <person name="Yang X."/>
            <person name="Li Y."/>
            <person name="Ning Z."/>
            <person name="He Z."/>
            <person name="Teodor R."/>
            <person name="Lu Y."/>
            <person name="Bowser T.A."/>
            <person name="Graham I.A."/>
            <person name="Ye K."/>
        </authorList>
    </citation>
    <scope>NUCLEOTIDE SEQUENCE [LARGE SCALE GENOMIC DNA]</scope>
    <source>
        <strain evidence="3">cv. HN1</strain>
        <tissue evidence="2">Leaves</tissue>
    </source>
</reference>
<dbReference type="GO" id="GO:0017119">
    <property type="term" value="C:Golgi transport complex"/>
    <property type="evidence" value="ECO:0007669"/>
    <property type="project" value="InterPro"/>
</dbReference>
<organism evidence="2 3">
    <name type="scientific">Papaver somniferum</name>
    <name type="common">Opium poppy</name>
    <dbReference type="NCBI Taxonomy" id="3469"/>
    <lineage>
        <taxon>Eukaryota</taxon>
        <taxon>Viridiplantae</taxon>
        <taxon>Streptophyta</taxon>
        <taxon>Embryophyta</taxon>
        <taxon>Tracheophyta</taxon>
        <taxon>Spermatophyta</taxon>
        <taxon>Magnoliopsida</taxon>
        <taxon>Ranunculales</taxon>
        <taxon>Papaveraceae</taxon>
        <taxon>Papaveroideae</taxon>
        <taxon>Papaver</taxon>
    </lineage>
</organism>
<dbReference type="STRING" id="3469.A0A4Y7L9W8"/>
<dbReference type="Pfam" id="PF20653">
    <property type="entry name" value="COG6_C"/>
    <property type="match status" value="1"/>
</dbReference>
<sequence length="178" mass="19939">MVDTGPTARRFSQSAESDYTNSSESDVIFVLDRIFERGCGPFKVRVEQVLQSQSSLITAYKLSNTLEFYCYTEISLNRSGLKLFGSLVTFLKSKDASDVSEQALISELSALNEHLKAHLEYTEDDYQQELEHIEQVEVLVLNGSNTAIPSTYQAATGARATTAVEEFEFQFVIDLINQ</sequence>
<feature type="non-terminal residue" evidence="2">
    <location>
        <position position="178"/>
    </location>
</feature>
<dbReference type="EMBL" id="CM010725">
    <property type="protein sequence ID" value="RZC82273.1"/>
    <property type="molecule type" value="Genomic_DNA"/>
</dbReference>
<evidence type="ECO:0000259" key="1">
    <source>
        <dbReference type="Pfam" id="PF20653"/>
    </source>
</evidence>
<feature type="domain" description="Conserved Oligomeric Golgi complex subunit 6 C-terminal" evidence="1">
    <location>
        <begin position="15"/>
        <end position="91"/>
    </location>
</feature>
<protein>
    <recommendedName>
        <fullName evidence="1">Conserved Oligomeric Golgi complex subunit 6 C-terminal domain-containing protein</fullName>
    </recommendedName>
</protein>
<dbReference type="AlphaFoldDB" id="A0A4Y7L9W8"/>
<evidence type="ECO:0000313" key="3">
    <source>
        <dbReference type="Proteomes" id="UP000316621"/>
    </source>
</evidence>
<evidence type="ECO:0000313" key="2">
    <source>
        <dbReference type="EMBL" id="RZC82273.1"/>
    </source>
</evidence>
<dbReference type="PANTHER" id="PTHR21506">
    <property type="entry name" value="COMPONENT OF OLIGOMERIC GOLGI COMPLEX 6"/>
    <property type="match status" value="1"/>
</dbReference>
<dbReference type="InterPro" id="IPR010490">
    <property type="entry name" value="COG6"/>
</dbReference>
<name>A0A4Y7L9W8_PAPSO</name>
<dbReference type="InterPro" id="IPR048369">
    <property type="entry name" value="COG6_C"/>
</dbReference>
<keyword evidence="3" id="KW-1185">Reference proteome</keyword>
<accession>A0A4Y7L9W8</accession>
<dbReference type="Gramene" id="RZC82273">
    <property type="protein sequence ID" value="RZC82273"/>
    <property type="gene ID" value="C5167_045061"/>
</dbReference>
<dbReference type="Gene3D" id="1.20.1050.10">
    <property type="match status" value="1"/>
</dbReference>
<dbReference type="Proteomes" id="UP000316621">
    <property type="component" value="Chromosome 11"/>
</dbReference>
<dbReference type="GO" id="GO:0006891">
    <property type="term" value="P:intra-Golgi vesicle-mediated transport"/>
    <property type="evidence" value="ECO:0007669"/>
    <property type="project" value="InterPro"/>
</dbReference>
<gene>
    <name evidence="2" type="ORF">C5167_045061</name>
</gene>
<proteinExistence type="predicted"/>
<dbReference type="PANTHER" id="PTHR21506:SF0">
    <property type="entry name" value="CONSERVED OLIGOMERIC GOLGI COMPLEX SUBUNIT 6"/>
    <property type="match status" value="1"/>
</dbReference>